<keyword evidence="4" id="KW-1185">Reference proteome</keyword>
<gene>
    <name evidence="3" type="ORF">RFI_04338</name>
</gene>
<dbReference type="AlphaFoldDB" id="X6P3S4"/>
<feature type="chain" id="PRO_5004975683" evidence="2">
    <location>
        <begin position="18"/>
        <end position="206"/>
    </location>
</feature>
<name>X6P3S4_RETFI</name>
<feature type="transmembrane region" description="Helical" evidence="1">
    <location>
        <begin position="157"/>
        <end position="183"/>
    </location>
</feature>
<proteinExistence type="predicted"/>
<evidence type="ECO:0000256" key="2">
    <source>
        <dbReference type="SAM" id="SignalP"/>
    </source>
</evidence>
<accession>X6P3S4</accession>
<organism evidence="3 4">
    <name type="scientific">Reticulomyxa filosa</name>
    <dbReference type="NCBI Taxonomy" id="46433"/>
    <lineage>
        <taxon>Eukaryota</taxon>
        <taxon>Sar</taxon>
        <taxon>Rhizaria</taxon>
        <taxon>Retaria</taxon>
        <taxon>Foraminifera</taxon>
        <taxon>Monothalamids</taxon>
        <taxon>Reticulomyxidae</taxon>
        <taxon>Reticulomyxa</taxon>
    </lineage>
</organism>
<feature type="signal peptide" evidence="2">
    <location>
        <begin position="1"/>
        <end position="17"/>
    </location>
</feature>
<keyword evidence="1" id="KW-1133">Transmembrane helix</keyword>
<sequence length="206" mass="23407">NLLLICQLFQYIGSVFCASIFGRHCYIPRFEELMLFHICYKRSNTVPVDNWIEIQKSRHYLTNQEKGMDIGNVDAVDMVQIIWLKKKNRITRFRKVEGSIRTVIIEIEDRIYTTSKGVDVILIDRLCACIIRVWVHCLKNIPRCVNEVLELDGNVCAIYIVIGPAIMAIVIATAAVSISMVAVDKSNTGNIIVGLLLMMEIMEASL</sequence>
<dbReference type="EMBL" id="ASPP01003938">
    <property type="protein sequence ID" value="ETO32778.1"/>
    <property type="molecule type" value="Genomic_DNA"/>
</dbReference>
<reference evidence="3 4" key="1">
    <citation type="journal article" date="2013" name="Curr. Biol.">
        <title>The Genome of the Foraminiferan Reticulomyxa filosa.</title>
        <authorList>
            <person name="Glockner G."/>
            <person name="Hulsmann N."/>
            <person name="Schleicher M."/>
            <person name="Noegel A.A."/>
            <person name="Eichinger L."/>
            <person name="Gallinger C."/>
            <person name="Pawlowski J."/>
            <person name="Sierra R."/>
            <person name="Euteneuer U."/>
            <person name="Pillet L."/>
            <person name="Moustafa A."/>
            <person name="Platzer M."/>
            <person name="Groth M."/>
            <person name="Szafranski K."/>
            <person name="Schliwa M."/>
        </authorList>
    </citation>
    <scope>NUCLEOTIDE SEQUENCE [LARGE SCALE GENOMIC DNA]</scope>
</reference>
<evidence type="ECO:0000313" key="4">
    <source>
        <dbReference type="Proteomes" id="UP000023152"/>
    </source>
</evidence>
<evidence type="ECO:0000256" key="1">
    <source>
        <dbReference type="SAM" id="Phobius"/>
    </source>
</evidence>
<feature type="non-terminal residue" evidence="3">
    <location>
        <position position="1"/>
    </location>
</feature>
<comment type="caution">
    <text evidence="3">The sequence shown here is derived from an EMBL/GenBank/DDBJ whole genome shotgun (WGS) entry which is preliminary data.</text>
</comment>
<keyword evidence="2" id="KW-0732">Signal</keyword>
<keyword evidence="1" id="KW-0812">Transmembrane</keyword>
<evidence type="ECO:0000313" key="3">
    <source>
        <dbReference type="EMBL" id="ETO32778.1"/>
    </source>
</evidence>
<dbReference type="Proteomes" id="UP000023152">
    <property type="component" value="Unassembled WGS sequence"/>
</dbReference>
<keyword evidence="1" id="KW-0472">Membrane</keyword>
<protein>
    <submittedName>
        <fullName evidence="3">Uncharacterized protein</fullName>
    </submittedName>
</protein>